<evidence type="ECO:0000313" key="1">
    <source>
        <dbReference type="EMBL" id="RMN95112.1"/>
    </source>
</evidence>
<reference evidence="1 2" key="1">
    <citation type="submission" date="2018-08" db="EMBL/GenBank/DDBJ databases">
        <title>Recombination of ecologically and evolutionarily significant loci maintains genetic cohesion in the Pseudomonas syringae species complex.</title>
        <authorList>
            <person name="Dillon M."/>
            <person name="Thakur S."/>
            <person name="Almeida R.N.D."/>
            <person name="Weir B.S."/>
            <person name="Guttman D.S."/>
        </authorList>
    </citation>
    <scope>NUCLEOTIDE SEQUENCE [LARGE SCALE GENOMIC DNA]</scope>
    <source>
        <strain evidence="1 2">1089_5</strain>
    </source>
</reference>
<evidence type="ECO:0000313" key="2">
    <source>
        <dbReference type="Proteomes" id="UP000278062"/>
    </source>
</evidence>
<protein>
    <submittedName>
        <fullName evidence="1">Uncharacterized protein</fullName>
    </submittedName>
</protein>
<dbReference type="Proteomes" id="UP000278062">
    <property type="component" value="Unassembled WGS sequence"/>
</dbReference>
<comment type="caution">
    <text evidence="1">The sequence shown here is derived from an EMBL/GenBank/DDBJ whole genome shotgun (WGS) entry which is preliminary data.</text>
</comment>
<dbReference type="EMBL" id="RBPL01000078">
    <property type="protein sequence ID" value="RMN95112.1"/>
    <property type="molecule type" value="Genomic_DNA"/>
</dbReference>
<accession>A0A3M3RFB5</accession>
<gene>
    <name evidence="1" type="ORF">ALQ49_101457</name>
</gene>
<proteinExistence type="predicted"/>
<organism evidence="1 2">
    <name type="scientific">Pseudomonas syringae pv. apii</name>
    <dbReference type="NCBI Taxonomy" id="81036"/>
    <lineage>
        <taxon>Bacteria</taxon>
        <taxon>Pseudomonadati</taxon>
        <taxon>Pseudomonadota</taxon>
        <taxon>Gammaproteobacteria</taxon>
        <taxon>Pseudomonadales</taxon>
        <taxon>Pseudomonadaceae</taxon>
        <taxon>Pseudomonas</taxon>
    </lineage>
</organism>
<sequence length="57" mass="6298">MYNAERAARAQARLITDIFRQGGKQRRVDVFRKTPAGLICSARVSQAALVAETAHRA</sequence>
<name>A0A3M3RFB5_9PSED</name>
<dbReference type="AlphaFoldDB" id="A0A3M3RFB5"/>